<dbReference type="EMBL" id="CP009438">
    <property type="protein sequence ID" value="AIR98792.1"/>
    <property type="molecule type" value="Genomic_DNA"/>
</dbReference>
<feature type="domain" description="Thiolase N-terminal" evidence="6">
    <location>
        <begin position="5"/>
        <end position="274"/>
    </location>
</feature>
<dbReference type="PANTHER" id="PTHR18919">
    <property type="entry name" value="ACETYL-COA C-ACYLTRANSFERASE"/>
    <property type="match status" value="1"/>
</dbReference>
<dbReference type="PANTHER" id="PTHR18919:SF134">
    <property type="entry name" value="BETA-KETOACYL COA THIOLASE FADA3-RELATED"/>
    <property type="match status" value="1"/>
</dbReference>
<organism evidence="8 9">
    <name type="scientific">Streptomyces glaucescens</name>
    <dbReference type="NCBI Taxonomy" id="1907"/>
    <lineage>
        <taxon>Bacteria</taxon>
        <taxon>Bacillati</taxon>
        <taxon>Actinomycetota</taxon>
        <taxon>Actinomycetes</taxon>
        <taxon>Kitasatosporales</taxon>
        <taxon>Streptomycetaceae</taxon>
        <taxon>Streptomyces</taxon>
    </lineage>
</organism>
<dbReference type="eggNOG" id="COG0183">
    <property type="taxonomic scope" value="Bacteria"/>
</dbReference>
<gene>
    <name evidence="8" type="ORF">SGLAU_14025</name>
</gene>
<keyword evidence="9" id="KW-1185">Reference proteome</keyword>
<keyword evidence="3 5" id="KW-0012">Acyltransferase</keyword>
<feature type="active site" description="Proton acceptor" evidence="4">
    <location>
        <position position="361"/>
    </location>
</feature>
<dbReference type="InterPro" id="IPR016039">
    <property type="entry name" value="Thiolase-like"/>
</dbReference>
<dbReference type="InterPro" id="IPR020617">
    <property type="entry name" value="Thiolase_C"/>
</dbReference>
<dbReference type="CDD" id="cd00751">
    <property type="entry name" value="thiolase"/>
    <property type="match status" value="1"/>
</dbReference>
<dbReference type="RefSeq" id="WP_043501475.1">
    <property type="nucleotide sequence ID" value="NZ_CP009438.1"/>
</dbReference>
<evidence type="ECO:0000256" key="4">
    <source>
        <dbReference type="PIRSR" id="PIRSR000429-1"/>
    </source>
</evidence>
<dbReference type="InterPro" id="IPR020613">
    <property type="entry name" value="Thiolase_CS"/>
</dbReference>
<dbReference type="Pfam" id="PF02803">
    <property type="entry name" value="Thiolase_C"/>
    <property type="match status" value="1"/>
</dbReference>
<protein>
    <submittedName>
        <fullName evidence="8">Beta-ketoadipyl-CoA thiolase</fullName>
        <ecNumber evidence="8">2.3.1.174</ecNumber>
    </submittedName>
</protein>
<evidence type="ECO:0000256" key="2">
    <source>
        <dbReference type="ARBA" id="ARBA00022679"/>
    </source>
</evidence>
<dbReference type="NCBIfam" id="TIGR01930">
    <property type="entry name" value="AcCoA-C-Actrans"/>
    <property type="match status" value="1"/>
</dbReference>
<dbReference type="HOGENOM" id="CLU_031026_0_0_11"/>
<dbReference type="STRING" id="1907.SGLAU_14025"/>
<dbReference type="PIRSF" id="PIRSF000429">
    <property type="entry name" value="Ac-CoA_Ac_transf"/>
    <property type="match status" value="1"/>
</dbReference>
<evidence type="ECO:0000256" key="5">
    <source>
        <dbReference type="RuleBase" id="RU003557"/>
    </source>
</evidence>
<feature type="active site" description="Proton acceptor" evidence="4">
    <location>
        <position position="391"/>
    </location>
</feature>
<comment type="similarity">
    <text evidence="1 5">Belongs to the thiolase-like superfamily. Thiolase family.</text>
</comment>
<sequence>MPEAVIVSAARSPIGRAFKGSLKDLRPDDLTATIIQAALAKVPGLDPKDIDDLMLGCGLPGGEQGHNLGRIVAVQMGMDHLPGCTVTRYCSSSLQTSRMALHAIKAGEGDVFISAGVEMVSRSVKGTSDGMPDTQNPLFADAVARTAAVAESEGATWHDPREDGLLPDPYIAMGQTAENLARSWGVSRQEMDEFGVRSQNLAEEAIKSGFWEREITPVTLPDGTVVSKDDGPRAGVTLEGVSGLKPVFRPDGLVTAGNCCPLNDGAAALVIMSDTKARELGLTPLARIVSTGVSGLSPEIMGYGPVEASKQALRRAGLTIDDIDLVEINEAFAAQVIPSYRDLGIPLEKLNVNGGAIAVGHPFGMTGARITGTLINSLQWHDKQFGLETMCVGGGQGMAMVIERLS</sequence>
<dbReference type="OrthoDB" id="9764638at2"/>
<evidence type="ECO:0000313" key="9">
    <source>
        <dbReference type="Proteomes" id="UP000029482"/>
    </source>
</evidence>
<dbReference type="NCBIfam" id="NF005890">
    <property type="entry name" value="PRK07851.1"/>
    <property type="match status" value="1"/>
</dbReference>
<evidence type="ECO:0000259" key="7">
    <source>
        <dbReference type="Pfam" id="PF02803"/>
    </source>
</evidence>
<dbReference type="Gene3D" id="3.40.47.10">
    <property type="match status" value="1"/>
</dbReference>
<accession>A0A089X4J8</accession>
<dbReference type="AlphaFoldDB" id="A0A089X4J8"/>
<dbReference type="Proteomes" id="UP000029482">
    <property type="component" value="Chromosome"/>
</dbReference>
<evidence type="ECO:0000256" key="1">
    <source>
        <dbReference type="ARBA" id="ARBA00010982"/>
    </source>
</evidence>
<feature type="domain" description="Thiolase C-terminal" evidence="7">
    <location>
        <begin position="282"/>
        <end position="404"/>
    </location>
</feature>
<dbReference type="GO" id="GO:0033812">
    <property type="term" value="F:3-oxoadipyl-CoA thiolase activity"/>
    <property type="evidence" value="ECO:0007669"/>
    <property type="project" value="UniProtKB-EC"/>
</dbReference>
<evidence type="ECO:0000259" key="6">
    <source>
        <dbReference type="Pfam" id="PF00108"/>
    </source>
</evidence>
<dbReference type="EC" id="2.3.1.174" evidence="8"/>
<keyword evidence="2 5" id="KW-0808">Transferase</keyword>
<evidence type="ECO:0000256" key="3">
    <source>
        <dbReference type="ARBA" id="ARBA00023315"/>
    </source>
</evidence>
<evidence type="ECO:0000313" key="8">
    <source>
        <dbReference type="EMBL" id="AIR98792.1"/>
    </source>
</evidence>
<dbReference type="InterPro" id="IPR002155">
    <property type="entry name" value="Thiolase"/>
</dbReference>
<dbReference type="KEGG" id="sgu:SGLAU_14025"/>
<dbReference type="FunFam" id="3.40.47.10:FF:000013">
    <property type="entry name" value="Acetyl-CoA acetyltransferase"/>
    <property type="match status" value="1"/>
</dbReference>
<dbReference type="Pfam" id="PF00108">
    <property type="entry name" value="Thiolase_N"/>
    <property type="match status" value="1"/>
</dbReference>
<dbReference type="PROSITE" id="PS00737">
    <property type="entry name" value="THIOLASE_2"/>
    <property type="match status" value="1"/>
</dbReference>
<dbReference type="SUPFAM" id="SSF53901">
    <property type="entry name" value="Thiolase-like"/>
    <property type="match status" value="2"/>
</dbReference>
<name>A0A089X4J8_STRGA</name>
<dbReference type="InterPro" id="IPR020616">
    <property type="entry name" value="Thiolase_N"/>
</dbReference>
<feature type="active site" description="Acyl-thioester intermediate" evidence="4">
    <location>
        <position position="90"/>
    </location>
</feature>
<reference evidence="9" key="1">
    <citation type="journal article" date="2015" name="J. Biotechnol.">
        <title>Complete genome sequence of the actinobacterium Streptomyces glaucescens GLA.O (DSM 40922) consisting of a linear chromosome and one linear plasmid.</title>
        <authorList>
            <person name="Ortseifen V."/>
            <person name="Winkler A."/>
            <person name="Albersmeier A."/>
            <person name="Wendler S."/>
            <person name="Puhler A."/>
            <person name="Kalinowski J."/>
            <person name="Ruckert C."/>
        </authorList>
    </citation>
    <scope>NUCLEOTIDE SEQUENCE [LARGE SCALE GENOMIC DNA]</scope>
    <source>
        <strain evidence="9">DSM 40922 / GLA O</strain>
    </source>
</reference>
<proteinExistence type="inferred from homology"/>